<evidence type="ECO:0000259" key="10">
    <source>
        <dbReference type="Pfam" id="PF03800"/>
    </source>
</evidence>
<evidence type="ECO:0000313" key="11">
    <source>
        <dbReference type="EMBL" id="KAI5068218.1"/>
    </source>
</evidence>
<evidence type="ECO:0000313" key="12">
    <source>
        <dbReference type="Proteomes" id="UP000886520"/>
    </source>
</evidence>
<keyword evidence="7" id="KW-0131">Cell cycle</keyword>
<feature type="domain" description="Kinetochore protein Nuf2 N-terminal" evidence="10">
    <location>
        <begin position="3"/>
        <end position="140"/>
    </location>
</feature>
<dbReference type="PANTHER" id="PTHR48441:SF1">
    <property type="entry name" value="NT-3"/>
    <property type="match status" value="1"/>
</dbReference>
<dbReference type="Pfam" id="PF03800">
    <property type="entry name" value="Nuf2"/>
    <property type="match status" value="1"/>
</dbReference>
<accession>A0A9D4UHW4</accession>
<evidence type="ECO:0000256" key="9">
    <source>
        <dbReference type="SAM" id="Coils"/>
    </source>
</evidence>
<dbReference type="AlphaFoldDB" id="A0A9D4UHW4"/>
<gene>
    <name evidence="11" type="ORF">GOP47_0016563</name>
</gene>
<dbReference type="PANTHER" id="PTHR48441">
    <property type="match status" value="1"/>
</dbReference>
<dbReference type="GO" id="GO:0031262">
    <property type="term" value="C:Ndc80 complex"/>
    <property type="evidence" value="ECO:0007669"/>
    <property type="project" value="InterPro"/>
</dbReference>
<comment type="similarity">
    <text evidence="2">Belongs to the NUF2 family.</text>
</comment>
<evidence type="ECO:0000256" key="8">
    <source>
        <dbReference type="ARBA" id="ARBA00023328"/>
    </source>
</evidence>
<evidence type="ECO:0000256" key="3">
    <source>
        <dbReference type="ARBA" id="ARBA00022454"/>
    </source>
</evidence>
<dbReference type="InterPro" id="IPR038275">
    <property type="entry name" value="Nuf2_N_sf"/>
</dbReference>
<evidence type="ECO:0000256" key="6">
    <source>
        <dbReference type="ARBA" id="ARBA00023054"/>
    </source>
</evidence>
<reference evidence="11" key="1">
    <citation type="submission" date="2021-01" db="EMBL/GenBank/DDBJ databases">
        <title>Adiantum capillus-veneris genome.</title>
        <authorList>
            <person name="Fang Y."/>
            <person name="Liao Q."/>
        </authorList>
    </citation>
    <scope>NUCLEOTIDE SEQUENCE</scope>
    <source>
        <strain evidence="11">H3</strain>
        <tissue evidence="11">Leaf</tissue>
    </source>
</reference>
<dbReference type="Proteomes" id="UP000886520">
    <property type="component" value="Chromosome 16"/>
</dbReference>
<sequence length="449" mass="51586">MSNFSFPILTKEQICSHLAELGAPKLSIENLISPNPEALLPVYDFLASFCLSPEIREESMQLGFPSVQMLGDHPELYSEAHANLKLYDCLSQFMKNAGVQDFSVLKDLYRPESLRTIRFLSAAINFIMFWVQKQNLITQLKSARDEELAKLEDLHSEESKIQFEIAQIEQERVAKHPQVEALEGEIKELNMQLKSLNKQQQGLKADLTNLKQEDGSKLDKISNLEFEIMQKKQQGDHLRSQILENPQELQKIVHEKETALAEEEALRRNVLEIADVWKAKVAVLEKAEKKVSKLLALTLTVEEQAKKSDMERKVLKERKARQKAIEKESWACDAKRDELIWGVRRLEELAHKTDNDCSSGSKELEDVKRKQAECRIEHDARYLAVKELDMQTETRLKISADLINKKEVMIAKLQDVSDRAFKAIQKYAEATTPSAEMQVDMEIQRPSTR</sequence>
<feature type="coiled-coil region" evidence="9">
    <location>
        <begin position="137"/>
        <end position="213"/>
    </location>
</feature>
<dbReference type="GO" id="GO:0051301">
    <property type="term" value="P:cell division"/>
    <property type="evidence" value="ECO:0007669"/>
    <property type="project" value="UniProtKB-KW"/>
</dbReference>
<keyword evidence="5" id="KW-0498">Mitosis</keyword>
<evidence type="ECO:0000256" key="2">
    <source>
        <dbReference type="ARBA" id="ARBA00005498"/>
    </source>
</evidence>
<keyword evidence="12" id="KW-1185">Reference proteome</keyword>
<comment type="subcellular location">
    <subcellularLocation>
        <location evidence="1">Chromosome</location>
        <location evidence="1">Centromere</location>
    </subcellularLocation>
</comment>
<dbReference type="OrthoDB" id="8194677at2759"/>
<proteinExistence type="inferred from homology"/>
<evidence type="ECO:0000256" key="5">
    <source>
        <dbReference type="ARBA" id="ARBA00022776"/>
    </source>
</evidence>
<comment type="caution">
    <text evidence="11">The sequence shown here is derived from an EMBL/GenBank/DDBJ whole genome shotgun (WGS) entry which is preliminary data.</text>
</comment>
<protein>
    <recommendedName>
        <fullName evidence="10">Kinetochore protein Nuf2 N-terminal domain-containing protein</fullName>
    </recommendedName>
</protein>
<keyword evidence="3" id="KW-0158">Chromosome</keyword>
<dbReference type="Gene3D" id="1.10.418.60">
    <property type="entry name" value="Ncd80 complex, Nuf2 subunit"/>
    <property type="match status" value="1"/>
</dbReference>
<evidence type="ECO:0000256" key="4">
    <source>
        <dbReference type="ARBA" id="ARBA00022618"/>
    </source>
</evidence>
<evidence type="ECO:0000256" key="1">
    <source>
        <dbReference type="ARBA" id="ARBA00004584"/>
    </source>
</evidence>
<organism evidence="11 12">
    <name type="scientific">Adiantum capillus-veneris</name>
    <name type="common">Maidenhair fern</name>
    <dbReference type="NCBI Taxonomy" id="13818"/>
    <lineage>
        <taxon>Eukaryota</taxon>
        <taxon>Viridiplantae</taxon>
        <taxon>Streptophyta</taxon>
        <taxon>Embryophyta</taxon>
        <taxon>Tracheophyta</taxon>
        <taxon>Polypodiopsida</taxon>
        <taxon>Polypodiidae</taxon>
        <taxon>Polypodiales</taxon>
        <taxon>Pteridineae</taxon>
        <taxon>Pteridaceae</taxon>
        <taxon>Vittarioideae</taxon>
        <taxon>Adiantum</taxon>
    </lineage>
</organism>
<keyword evidence="8" id="KW-0137">Centromere</keyword>
<dbReference type="EMBL" id="JABFUD020000016">
    <property type="protein sequence ID" value="KAI5068218.1"/>
    <property type="molecule type" value="Genomic_DNA"/>
</dbReference>
<keyword evidence="4" id="KW-0132">Cell division</keyword>
<dbReference type="InterPro" id="IPR005549">
    <property type="entry name" value="Kinetochore_Nuf2_N"/>
</dbReference>
<evidence type="ECO:0000256" key="7">
    <source>
        <dbReference type="ARBA" id="ARBA00023306"/>
    </source>
</evidence>
<keyword evidence="6 9" id="KW-0175">Coiled coil</keyword>
<name>A0A9D4UHW4_ADICA</name>